<sequence length="317" mass="34271">MIFTWLVFLWTILVFPKLIFSQTLSSSVTEAPTVVSTTVASTALPATPPPPCIVPVGSVSISTYFPNSTEPCSSHSFEEEQQPDHTIDQSCPPIGQCECVEENHTKLIFKSKFYNNISLNDGPGMSVQCENQTELCVCTTAGQCFTALGEDLVSVDLYPYCIQTTVPSTTSTHSSSSSQVVVPNHFQYTLDDGICINQCFCDECEETTNTINNVDTVTTTYSIQQNCQMYAVLRCVNETDTAGLTNGIVNHTCAAQLNADGKMSLLGQVSPYVLVSSIGCGGCPNPDAQCGPFKAPYQQRSATPAPTTILQFTTNER</sequence>
<organism evidence="2 3">
    <name type="scientific">Ditylenchus dipsaci</name>
    <dbReference type="NCBI Taxonomy" id="166011"/>
    <lineage>
        <taxon>Eukaryota</taxon>
        <taxon>Metazoa</taxon>
        <taxon>Ecdysozoa</taxon>
        <taxon>Nematoda</taxon>
        <taxon>Chromadorea</taxon>
        <taxon>Rhabditida</taxon>
        <taxon>Tylenchina</taxon>
        <taxon>Tylenchomorpha</taxon>
        <taxon>Sphaerularioidea</taxon>
        <taxon>Anguinidae</taxon>
        <taxon>Anguininae</taxon>
        <taxon>Ditylenchus</taxon>
    </lineage>
</organism>
<evidence type="ECO:0000313" key="2">
    <source>
        <dbReference type="Proteomes" id="UP000887574"/>
    </source>
</evidence>
<keyword evidence="2" id="KW-1185">Reference proteome</keyword>
<dbReference type="WBParaSite" id="jg22028">
    <property type="protein sequence ID" value="jg22028"/>
    <property type="gene ID" value="jg22028"/>
</dbReference>
<evidence type="ECO:0000256" key="1">
    <source>
        <dbReference type="SAM" id="SignalP"/>
    </source>
</evidence>
<feature type="chain" id="PRO_5037295918" evidence="1">
    <location>
        <begin position="22"/>
        <end position="317"/>
    </location>
</feature>
<proteinExistence type="predicted"/>
<keyword evidence="1" id="KW-0732">Signal</keyword>
<reference evidence="3" key="1">
    <citation type="submission" date="2022-11" db="UniProtKB">
        <authorList>
            <consortium name="WormBaseParasite"/>
        </authorList>
    </citation>
    <scope>IDENTIFICATION</scope>
</reference>
<accession>A0A915DP15</accession>
<evidence type="ECO:0000313" key="3">
    <source>
        <dbReference type="WBParaSite" id="jg22028"/>
    </source>
</evidence>
<dbReference type="Proteomes" id="UP000887574">
    <property type="component" value="Unplaced"/>
</dbReference>
<protein>
    <submittedName>
        <fullName evidence="3">Uncharacterized protein</fullName>
    </submittedName>
</protein>
<feature type="signal peptide" evidence="1">
    <location>
        <begin position="1"/>
        <end position="21"/>
    </location>
</feature>
<name>A0A915DP15_9BILA</name>
<dbReference type="AlphaFoldDB" id="A0A915DP15"/>